<comment type="caution">
    <text evidence="2">The sequence shown here is derived from an EMBL/GenBank/DDBJ whole genome shotgun (WGS) entry which is preliminary data.</text>
</comment>
<feature type="compositionally biased region" description="Low complexity" evidence="1">
    <location>
        <begin position="141"/>
        <end position="167"/>
    </location>
</feature>
<name>A0A8T1UVA4_9STRA</name>
<evidence type="ECO:0000256" key="1">
    <source>
        <dbReference type="SAM" id="MobiDB-lite"/>
    </source>
</evidence>
<sequence>MNELTPSHPAPHPPPVSSQSRGLATPYAAFSVAGAMNANIVNLAAVDRAKSFQGVPRGGVNLGNAKYQSPHPQQLQQVNEFHAGPYTPANYAHLKSPADNRPVNSNGGKFDYAPPPSQQYSQHPTQQQSYVAPYGYPSYSQNYGNTGDYQQQQQQQQQPTQQQQQYHGGYGQGGETNPLGMLVTSATNPQASDAMPHEPVNIGLKDGGDRKFRQPFNVVPNDSFLSSSGGYLHGVERTGNVVQIKTTPGNTQQQPMYQRSNMYGGTAYFSQQQQVQQRTQEPTQQHNPLDLVPPSAAMSASFDANGNGVVADVYAKTRSSKTALYRAAIVLFVLVDFARATVVDVAAGLLVAALVIKEVASVSVMVVGSAASMMDAITRLSLVDCANCTAEVAAARFLTARRVRKVADCAVLTAVKCIIPECSKTGRIDNLCTKHYFERHPAQPPGTVSTTPPPVITVNANTSAARARAERKRAAEQQAAAANYASMSSVMLAGPVPPFDERVGGAMTKTEPF</sequence>
<dbReference type="OrthoDB" id="168039at2759"/>
<feature type="region of interest" description="Disordered" evidence="1">
    <location>
        <begin position="84"/>
        <end position="183"/>
    </location>
</feature>
<feature type="region of interest" description="Disordered" evidence="1">
    <location>
        <begin position="1"/>
        <end position="22"/>
    </location>
</feature>
<evidence type="ECO:0000313" key="3">
    <source>
        <dbReference type="Proteomes" id="UP000688947"/>
    </source>
</evidence>
<reference evidence="2" key="1">
    <citation type="submission" date="2021-01" db="EMBL/GenBank/DDBJ databases">
        <title>Phytophthora aleatoria, a newly-described species from Pinus radiata is distinct from Phytophthora cactorum isolates based on comparative genomics.</title>
        <authorList>
            <person name="Mcdougal R."/>
            <person name="Panda P."/>
            <person name="Williams N."/>
            <person name="Studholme D.J."/>
        </authorList>
    </citation>
    <scope>NUCLEOTIDE SEQUENCE</scope>
    <source>
        <strain evidence="2">NZFS 3830</strain>
    </source>
</reference>
<protein>
    <submittedName>
        <fullName evidence="2">Uncharacterized protein</fullName>
    </submittedName>
</protein>
<dbReference type="EMBL" id="JAENGZ010000114">
    <property type="protein sequence ID" value="KAG6968707.1"/>
    <property type="molecule type" value="Genomic_DNA"/>
</dbReference>
<evidence type="ECO:0000313" key="2">
    <source>
        <dbReference type="EMBL" id="KAG6968707.1"/>
    </source>
</evidence>
<proteinExistence type="predicted"/>
<accession>A0A8T1UVA4</accession>
<dbReference type="VEuPathDB" id="FungiDB:PC110_g8031"/>
<dbReference type="AlphaFoldDB" id="A0A8T1UVA4"/>
<organism evidence="2 3">
    <name type="scientific">Phytophthora cactorum</name>
    <dbReference type="NCBI Taxonomy" id="29920"/>
    <lineage>
        <taxon>Eukaryota</taxon>
        <taxon>Sar</taxon>
        <taxon>Stramenopiles</taxon>
        <taxon>Oomycota</taxon>
        <taxon>Peronosporomycetes</taxon>
        <taxon>Peronosporales</taxon>
        <taxon>Peronosporaceae</taxon>
        <taxon>Phytophthora</taxon>
    </lineage>
</organism>
<gene>
    <name evidence="2" type="ORF">JG687_00003621</name>
</gene>
<dbReference type="Proteomes" id="UP000688947">
    <property type="component" value="Unassembled WGS sequence"/>
</dbReference>
<feature type="compositionally biased region" description="Low complexity" evidence="1">
    <location>
        <begin position="118"/>
        <end position="130"/>
    </location>
</feature>